<dbReference type="PATRIC" id="fig|947033.5.peg.1856"/>
<comment type="caution">
    <text evidence="1">The sequence shown here is derived from an EMBL/GenBank/DDBJ whole genome shotgun (WGS) entry which is preliminary data.</text>
</comment>
<evidence type="ECO:0000313" key="2">
    <source>
        <dbReference type="Proteomes" id="UP000054926"/>
    </source>
</evidence>
<sequence length="69" mass="8218">MQKPHNDTTFKNYPDINLIANEGLDKKQWVNLKKHIESVQQFLGIREGNNYASEWEKESFLKKINEKLQ</sequence>
<accession>A0A0W0ZIG0</accession>
<dbReference type="AlphaFoldDB" id="A0A0W0ZIG0"/>
<protein>
    <submittedName>
        <fullName evidence="1">Uncharacterized protein</fullName>
    </submittedName>
</protein>
<evidence type="ECO:0000313" key="1">
    <source>
        <dbReference type="EMBL" id="KTD68598.1"/>
    </source>
</evidence>
<proteinExistence type="predicted"/>
<organism evidence="1 2">
    <name type="scientific">Legionella steelei</name>
    <dbReference type="NCBI Taxonomy" id="947033"/>
    <lineage>
        <taxon>Bacteria</taxon>
        <taxon>Pseudomonadati</taxon>
        <taxon>Pseudomonadota</taxon>
        <taxon>Gammaproteobacteria</taxon>
        <taxon>Legionellales</taxon>
        <taxon>Legionellaceae</taxon>
        <taxon>Legionella</taxon>
    </lineage>
</organism>
<gene>
    <name evidence="1" type="ORF">Lste_1756</name>
</gene>
<dbReference type="EMBL" id="LNYY01000019">
    <property type="protein sequence ID" value="KTD68598.1"/>
    <property type="molecule type" value="Genomic_DNA"/>
</dbReference>
<dbReference type="Proteomes" id="UP000054926">
    <property type="component" value="Unassembled WGS sequence"/>
</dbReference>
<reference evidence="1 2" key="1">
    <citation type="submission" date="2015-11" db="EMBL/GenBank/DDBJ databases">
        <title>Genomic analysis of 38 Legionella species identifies large and diverse effector repertoires.</title>
        <authorList>
            <person name="Burstein D."/>
            <person name="Amaro F."/>
            <person name="Zusman T."/>
            <person name="Lifshitz Z."/>
            <person name="Cohen O."/>
            <person name="Gilbert J.A."/>
            <person name="Pupko T."/>
            <person name="Shuman H.A."/>
            <person name="Segal G."/>
        </authorList>
    </citation>
    <scope>NUCLEOTIDE SEQUENCE [LARGE SCALE GENOMIC DNA]</scope>
    <source>
        <strain evidence="1 2">IMVS3376</strain>
    </source>
</reference>
<keyword evidence="2" id="KW-1185">Reference proteome</keyword>
<name>A0A0W0ZIG0_9GAMM</name>
<dbReference type="RefSeq" id="WP_058510673.1">
    <property type="nucleotide sequence ID" value="NZ_LNYY01000019.1"/>
</dbReference>